<dbReference type="Pfam" id="PF01370">
    <property type="entry name" value="Epimerase"/>
    <property type="match status" value="1"/>
</dbReference>
<dbReference type="InterPro" id="IPR001509">
    <property type="entry name" value="Epimerase_deHydtase"/>
</dbReference>
<feature type="domain" description="NAD-dependent epimerase/dehydratase" evidence="2">
    <location>
        <begin position="2"/>
        <end position="220"/>
    </location>
</feature>
<comment type="similarity">
    <text evidence="1">Belongs to the NAD(P)-dependent epimerase/dehydratase family.</text>
</comment>
<dbReference type="InterPro" id="IPR036291">
    <property type="entry name" value="NAD(P)-bd_dom_sf"/>
</dbReference>
<evidence type="ECO:0000259" key="2">
    <source>
        <dbReference type="Pfam" id="PF01370"/>
    </source>
</evidence>
<protein>
    <recommendedName>
        <fullName evidence="2">NAD-dependent epimerase/dehydratase domain-containing protein</fullName>
    </recommendedName>
</protein>
<dbReference type="AlphaFoldDB" id="A0A382FHW8"/>
<dbReference type="SUPFAM" id="SSF51735">
    <property type="entry name" value="NAD(P)-binding Rossmann-fold domains"/>
    <property type="match status" value="1"/>
</dbReference>
<evidence type="ECO:0000313" key="3">
    <source>
        <dbReference type="EMBL" id="SVB62202.1"/>
    </source>
</evidence>
<gene>
    <name evidence="3" type="ORF">METZ01_LOCUS215056</name>
</gene>
<dbReference type="PANTHER" id="PTHR43000">
    <property type="entry name" value="DTDP-D-GLUCOSE 4,6-DEHYDRATASE-RELATED"/>
    <property type="match status" value="1"/>
</dbReference>
<proteinExistence type="inferred from homology"/>
<reference evidence="3" key="1">
    <citation type="submission" date="2018-05" db="EMBL/GenBank/DDBJ databases">
        <authorList>
            <person name="Lanie J.A."/>
            <person name="Ng W.-L."/>
            <person name="Kazmierczak K.M."/>
            <person name="Andrzejewski T.M."/>
            <person name="Davidsen T.M."/>
            <person name="Wayne K.J."/>
            <person name="Tettelin H."/>
            <person name="Glass J.I."/>
            <person name="Rusch D."/>
            <person name="Podicherti R."/>
            <person name="Tsui H.-C.T."/>
            <person name="Winkler M.E."/>
        </authorList>
    </citation>
    <scope>NUCLEOTIDE SEQUENCE</scope>
</reference>
<dbReference type="Gene3D" id="3.90.25.10">
    <property type="entry name" value="UDP-galactose 4-epimerase, domain 1"/>
    <property type="match status" value="1"/>
</dbReference>
<dbReference type="Gene3D" id="3.40.50.720">
    <property type="entry name" value="NAD(P)-binding Rossmann-like Domain"/>
    <property type="match status" value="1"/>
</dbReference>
<accession>A0A382FHW8</accession>
<name>A0A382FHW8_9ZZZZ</name>
<dbReference type="EMBL" id="UINC01049891">
    <property type="protein sequence ID" value="SVB62202.1"/>
    <property type="molecule type" value="Genomic_DNA"/>
</dbReference>
<organism evidence="3">
    <name type="scientific">marine metagenome</name>
    <dbReference type="NCBI Taxonomy" id="408172"/>
    <lineage>
        <taxon>unclassified sequences</taxon>
        <taxon>metagenomes</taxon>
        <taxon>ecological metagenomes</taxon>
    </lineage>
</organism>
<sequence>MLLDKGWNVIGLDDFSTGNEKFIKNASNNNNFELINCDLLQPKQFEKYFHECDIIFHLAANADVRFGVERPSKDLEQNTIVTFNVLEAMRKHNISKIIFASTGAMYGEAKIFPTPEDTSIPIQTSLYGASKLACESMIQAYCEGFDMQTWIFRFVSILGRRYSHGHVYDFYKQLRKDPQNLYVLGDGLQKKSYLHVDDCVSAIWTAINKSNDKVNIFNLGASDYCQVKDSVKWIIKRLELEPKISFSGGERGWIGDNPFVFLDTQRIRSLGWKQQYSIKESVENTVDYLQENDWIFEFRK</sequence>
<evidence type="ECO:0000256" key="1">
    <source>
        <dbReference type="ARBA" id="ARBA00007637"/>
    </source>
</evidence>